<feature type="region of interest" description="Disordered" evidence="8">
    <location>
        <begin position="435"/>
        <end position="496"/>
    </location>
</feature>
<keyword evidence="5 9" id="KW-1133">Transmembrane helix</keyword>
<dbReference type="SMART" id="SM00829">
    <property type="entry name" value="PKS_ER"/>
    <property type="match status" value="1"/>
</dbReference>
<dbReference type="Gene3D" id="3.90.180.10">
    <property type="entry name" value="Medium-chain alcohol dehydrogenases, catalytic domain"/>
    <property type="match status" value="1"/>
</dbReference>
<dbReference type="Gene3D" id="1.20.1250.20">
    <property type="entry name" value="MFS general substrate transporter like domains"/>
    <property type="match status" value="1"/>
</dbReference>
<sequence length="953" mass="103267">MKEAVVSKGPKVQIIDSPIPEPNEDQVLIKVVVSGSNPKDWKMADMRPQVLNQGDDIAGIVEKVGSRVYEFKPGDRVAAFHEMMTPHGSYAEHFPLQAATIPLAAMTAALGLFLRLRLPQPWSPPPTNETHHSIPVIIYGASSAVGFFALQLALRSNIHPLICVAGRARDFIEPFLKPSLGDKIIDYRQPDADIVAALRSAAGGRPVHHALDAVAEKGSPEILGEVLERDGTSQATFVLSGKMKVPDEIAQTTTLVASVHNDAKDFGHVYYRYLARGLKEGWFRGQRTEVVPGGLEGVEKALTDLKEGKASAVNNRTWRQPRLQENPAQRSAKTATAELCNTPRAKLEGELRDSSASDMSRGDAVRPTQSFAPSGGPLPTMSSTNPAPADLTSHKRSDDGLVLQRQKTIEQAIAEGHDADIPSDIGYVLNEAGQTRPRQSIADQRRPSLAKKPSHSGSHTSASHDVEKDAGTGGETASDTREDAGTDDDDPNIVWWDGPDDPANPFNWPSWRKVMNCIFISMLTFITPLASSIFAPGVAQLMKEFQSQNLELASFVVSVYILGFAAGPLLIAPMSEIYGRLIVYHICNLCYIGFTVGCALAPSLNALIVFRFFAGVFGSAPVTNGGGTIADMITAEKRAGAMAVFSIGPLLGPIIGPIAGGFLAGAEGWRWVFWLLVILSGTTSICMILLARETYAPVLLQRKTERLRKETGNPLLRSKLDAGLSKADFFKRGIIRPMKMLVFSPICIFYAAYIAIQYGYLYLLFTSISDVFTRSYGFSTSLVGLVFLGLGVGSLLGLFVFGYTSDKKTKKTKAEGKEIKPEDRLTLLPIAACILPAGFFIYGWTAEKQVHWIVPILSHVPIGFAMVVTFMAVSMALIDTFTLYAASALAANTVARSVFGAVLPLCGLRMYKVLGLGWGNSMLGFIALPLIPAAFLILKYGEVIRTKYPVKNL</sequence>
<dbReference type="GO" id="GO:0016651">
    <property type="term" value="F:oxidoreductase activity, acting on NAD(P)H"/>
    <property type="evidence" value="ECO:0007669"/>
    <property type="project" value="InterPro"/>
</dbReference>
<evidence type="ECO:0000313" key="11">
    <source>
        <dbReference type="EMBL" id="KAK0749750.1"/>
    </source>
</evidence>
<dbReference type="PANTHER" id="PTHR23502:SF68">
    <property type="entry name" value="MULTIDRUG TRANSPORTER, PUTATIVE (AFU_ORTHOLOGUE AFUA_3G01120)-RELATED"/>
    <property type="match status" value="1"/>
</dbReference>
<organism evidence="11 12">
    <name type="scientific">Schizothecium vesticola</name>
    <dbReference type="NCBI Taxonomy" id="314040"/>
    <lineage>
        <taxon>Eukaryota</taxon>
        <taxon>Fungi</taxon>
        <taxon>Dikarya</taxon>
        <taxon>Ascomycota</taxon>
        <taxon>Pezizomycotina</taxon>
        <taxon>Sordariomycetes</taxon>
        <taxon>Sordariomycetidae</taxon>
        <taxon>Sordariales</taxon>
        <taxon>Schizotheciaceae</taxon>
        <taxon>Schizothecium</taxon>
    </lineage>
</organism>
<feature type="transmembrane region" description="Helical" evidence="9">
    <location>
        <begin position="889"/>
        <end position="911"/>
    </location>
</feature>
<feature type="compositionally biased region" description="Basic and acidic residues" evidence="8">
    <location>
        <begin position="347"/>
        <end position="364"/>
    </location>
</feature>
<feature type="domain" description="Major facilitator superfamily (MFS) profile" evidence="10">
    <location>
        <begin position="516"/>
        <end position="947"/>
    </location>
</feature>
<keyword evidence="4 9" id="KW-0812">Transmembrane</keyword>
<evidence type="ECO:0000313" key="12">
    <source>
        <dbReference type="Proteomes" id="UP001172155"/>
    </source>
</evidence>
<feature type="transmembrane region" description="Helical" evidence="9">
    <location>
        <begin position="642"/>
        <end position="665"/>
    </location>
</feature>
<comment type="caution">
    <text evidence="11">The sequence shown here is derived from an EMBL/GenBank/DDBJ whole genome shotgun (WGS) entry which is preliminary data.</text>
</comment>
<feature type="transmembrane region" description="Helical" evidence="9">
    <location>
        <begin position="608"/>
        <end position="630"/>
    </location>
</feature>
<dbReference type="SUPFAM" id="SSF103473">
    <property type="entry name" value="MFS general substrate transporter"/>
    <property type="match status" value="1"/>
</dbReference>
<dbReference type="InterPro" id="IPR020846">
    <property type="entry name" value="MFS_dom"/>
</dbReference>
<keyword evidence="7 9" id="KW-0472">Membrane</keyword>
<feature type="transmembrane region" description="Helical" evidence="9">
    <location>
        <begin position="917"/>
        <end position="938"/>
    </location>
</feature>
<evidence type="ECO:0000256" key="9">
    <source>
        <dbReference type="SAM" id="Phobius"/>
    </source>
</evidence>
<feature type="transmembrane region" description="Helical" evidence="9">
    <location>
        <begin position="671"/>
        <end position="691"/>
    </location>
</feature>
<feature type="region of interest" description="Disordered" evidence="8">
    <location>
        <begin position="347"/>
        <end position="399"/>
    </location>
</feature>
<evidence type="ECO:0000256" key="7">
    <source>
        <dbReference type="ARBA" id="ARBA00023136"/>
    </source>
</evidence>
<evidence type="ECO:0000256" key="1">
    <source>
        <dbReference type="ARBA" id="ARBA00004141"/>
    </source>
</evidence>
<dbReference type="Pfam" id="PF08240">
    <property type="entry name" value="ADH_N"/>
    <property type="match status" value="1"/>
</dbReference>
<feature type="transmembrane region" description="Helical" evidence="9">
    <location>
        <begin position="825"/>
        <end position="844"/>
    </location>
</feature>
<accession>A0AA40F200</accession>
<feature type="transmembrane region" description="Helical" evidence="9">
    <location>
        <begin position="856"/>
        <end position="877"/>
    </location>
</feature>
<dbReference type="SUPFAM" id="SSF50129">
    <property type="entry name" value="GroES-like"/>
    <property type="match status" value="1"/>
</dbReference>
<feature type="transmembrane region" description="Helical" evidence="9">
    <location>
        <begin position="782"/>
        <end position="804"/>
    </location>
</feature>
<dbReference type="GO" id="GO:0022857">
    <property type="term" value="F:transmembrane transporter activity"/>
    <property type="evidence" value="ECO:0007669"/>
    <property type="project" value="InterPro"/>
</dbReference>
<feature type="transmembrane region" description="Helical" evidence="9">
    <location>
        <begin position="94"/>
        <end position="114"/>
    </location>
</feature>
<name>A0AA40F200_9PEZI</name>
<dbReference type="InterPro" id="IPR047122">
    <property type="entry name" value="Trans-enoyl_RdTase-like"/>
</dbReference>
<dbReference type="FunFam" id="1.20.1250.20:FF:000011">
    <property type="entry name" value="MFS multidrug transporter, putative"/>
    <property type="match status" value="1"/>
</dbReference>
<dbReference type="InterPro" id="IPR011032">
    <property type="entry name" value="GroES-like_sf"/>
</dbReference>
<evidence type="ECO:0000256" key="5">
    <source>
        <dbReference type="ARBA" id="ARBA00022989"/>
    </source>
</evidence>
<evidence type="ECO:0000259" key="10">
    <source>
        <dbReference type="PROSITE" id="PS50850"/>
    </source>
</evidence>
<protein>
    <submittedName>
        <fullName evidence="11">Major facilitator superfamily domain-containing protein</fullName>
    </submittedName>
</protein>
<dbReference type="InterPro" id="IPR020843">
    <property type="entry name" value="ER"/>
</dbReference>
<evidence type="ECO:0000256" key="2">
    <source>
        <dbReference type="ARBA" id="ARBA00008072"/>
    </source>
</evidence>
<gene>
    <name evidence="11" type="ORF">B0T18DRAFT_427822</name>
</gene>
<evidence type="ECO:0000256" key="8">
    <source>
        <dbReference type="SAM" id="MobiDB-lite"/>
    </source>
</evidence>
<reference evidence="11" key="1">
    <citation type="submission" date="2023-06" db="EMBL/GenBank/DDBJ databases">
        <title>Genome-scale phylogeny and comparative genomics of the fungal order Sordariales.</title>
        <authorList>
            <consortium name="Lawrence Berkeley National Laboratory"/>
            <person name="Hensen N."/>
            <person name="Bonometti L."/>
            <person name="Westerberg I."/>
            <person name="Brannstrom I.O."/>
            <person name="Guillou S."/>
            <person name="Cros-Aarteil S."/>
            <person name="Calhoun S."/>
            <person name="Haridas S."/>
            <person name="Kuo A."/>
            <person name="Mondo S."/>
            <person name="Pangilinan J."/>
            <person name="Riley R."/>
            <person name="LaButti K."/>
            <person name="Andreopoulos B."/>
            <person name="Lipzen A."/>
            <person name="Chen C."/>
            <person name="Yanf M."/>
            <person name="Daum C."/>
            <person name="Ng V."/>
            <person name="Clum A."/>
            <person name="Steindorff A."/>
            <person name="Ohm R."/>
            <person name="Martin F."/>
            <person name="Silar P."/>
            <person name="Natvig D."/>
            <person name="Lalanne C."/>
            <person name="Gautier V."/>
            <person name="Ament-velasquez S.L."/>
            <person name="Kruys A."/>
            <person name="Hutchinson M.I."/>
            <person name="Powell A.J."/>
            <person name="Barry K."/>
            <person name="Miller A.N."/>
            <person name="Grigoriev I.V."/>
            <person name="Debuchy R."/>
            <person name="Gladieux P."/>
            <person name="Thoren M.H."/>
            <person name="Johannesson H."/>
        </authorList>
    </citation>
    <scope>NUCLEOTIDE SEQUENCE</scope>
    <source>
        <strain evidence="11">SMH3187-1</strain>
    </source>
</reference>
<dbReference type="InterPro" id="IPR011701">
    <property type="entry name" value="MFS"/>
</dbReference>
<dbReference type="CDD" id="cd08249">
    <property type="entry name" value="enoyl_reductase_like"/>
    <property type="match status" value="1"/>
</dbReference>
<comment type="subcellular location">
    <subcellularLocation>
        <location evidence="1">Membrane</location>
        <topology evidence="1">Multi-pass membrane protein</topology>
    </subcellularLocation>
</comment>
<feature type="transmembrane region" description="Helical" evidence="9">
    <location>
        <begin position="740"/>
        <end position="762"/>
    </location>
</feature>
<dbReference type="Gene3D" id="3.40.50.720">
    <property type="entry name" value="NAD(P)-binding Rossmann-like Domain"/>
    <property type="match status" value="1"/>
</dbReference>
<dbReference type="SUPFAM" id="SSF51735">
    <property type="entry name" value="NAD(P)-binding Rossmann-fold domains"/>
    <property type="match status" value="1"/>
</dbReference>
<keyword evidence="12" id="KW-1185">Reference proteome</keyword>
<feature type="transmembrane region" description="Helical" evidence="9">
    <location>
        <begin position="555"/>
        <end position="574"/>
    </location>
</feature>
<feature type="transmembrane region" description="Helical" evidence="9">
    <location>
        <begin position="134"/>
        <end position="154"/>
    </location>
</feature>
<dbReference type="PANTHER" id="PTHR23502">
    <property type="entry name" value="MAJOR FACILITATOR SUPERFAMILY"/>
    <property type="match status" value="1"/>
</dbReference>
<comment type="similarity">
    <text evidence="3">Belongs to the major facilitator superfamily.</text>
</comment>
<dbReference type="GO" id="GO:0016020">
    <property type="term" value="C:membrane"/>
    <property type="evidence" value="ECO:0007669"/>
    <property type="project" value="UniProtKB-SubCell"/>
</dbReference>
<feature type="transmembrane region" description="Helical" evidence="9">
    <location>
        <begin position="581"/>
        <end position="602"/>
    </location>
</feature>
<dbReference type="Pfam" id="PF07690">
    <property type="entry name" value="MFS_1"/>
    <property type="match status" value="1"/>
</dbReference>
<dbReference type="InterPro" id="IPR013154">
    <property type="entry name" value="ADH-like_N"/>
</dbReference>
<dbReference type="PROSITE" id="PS50850">
    <property type="entry name" value="MFS"/>
    <property type="match status" value="1"/>
</dbReference>
<dbReference type="CDD" id="cd17323">
    <property type="entry name" value="MFS_Tpo1_MDR_like"/>
    <property type="match status" value="1"/>
</dbReference>
<evidence type="ECO:0000256" key="4">
    <source>
        <dbReference type="ARBA" id="ARBA00022692"/>
    </source>
</evidence>
<dbReference type="InterPro" id="IPR036291">
    <property type="entry name" value="NAD(P)-bd_dom_sf"/>
</dbReference>
<keyword evidence="6" id="KW-0560">Oxidoreductase</keyword>
<evidence type="ECO:0000256" key="3">
    <source>
        <dbReference type="ARBA" id="ARBA00008335"/>
    </source>
</evidence>
<comment type="similarity">
    <text evidence="2">Belongs to the zinc-containing alcohol dehydrogenase family.</text>
</comment>
<evidence type="ECO:0000256" key="6">
    <source>
        <dbReference type="ARBA" id="ARBA00023002"/>
    </source>
</evidence>
<proteinExistence type="inferred from homology"/>
<feature type="transmembrane region" description="Helical" evidence="9">
    <location>
        <begin position="514"/>
        <end position="535"/>
    </location>
</feature>
<dbReference type="AlphaFoldDB" id="A0AA40F200"/>
<dbReference type="InterPro" id="IPR036259">
    <property type="entry name" value="MFS_trans_sf"/>
</dbReference>
<dbReference type="EMBL" id="JAUKUD010000003">
    <property type="protein sequence ID" value="KAK0749750.1"/>
    <property type="molecule type" value="Genomic_DNA"/>
</dbReference>
<dbReference type="Proteomes" id="UP001172155">
    <property type="component" value="Unassembled WGS sequence"/>
</dbReference>